<accession>A0A074VQS8</accession>
<dbReference type="RefSeq" id="XP_040880123.1">
    <property type="nucleotide sequence ID" value="XM_041021590.1"/>
</dbReference>
<dbReference type="GO" id="GO:0004379">
    <property type="term" value="F:glycylpeptide N-tetradecanoyltransferase activity"/>
    <property type="evidence" value="ECO:0007669"/>
    <property type="project" value="UniProtKB-EC"/>
</dbReference>
<dbReference type="GO" id="GO:0005737">
    <property type="term" value="C:cytoplasm"/>
    <property type="evidence" value="ECO:0007669"/>
    <property type="project" value="UniProtKB-SubCell"/>
</dbReference>
<feature type="region of interest" description="Disordered" evidence="13">
    <location>
        <begin position="1"/>
        <end position="95"/>
    </location>
</feature>
<dbReference type="FunFam" id="3.40.630.30:FF:000056">
    <property type="entry name" value="Glycylpeptide N-tetradecanoyltransferase"/>
    <property type="match status" value="1"/>
</dbReference>
<name>A0A074VQS8_AURM1</name>
<dbReference type="GeneID" id="63914963"/>
<evidence type="ECO:0000256" key="4">
    <source>
        <dbReference type="ARBA" id="ARBA00011245"/>
    </source>
</evidence>
<feature type="compositionally biased region" description="Low complexity" evidence="13">
    <location>
        <begin position="74"/>
        <end position="86"/>
    </location>
</feature>
<evidence type="ECO:0000313" key="17">
    <source>
        <dbReference type="Proteomes" id="UP000030672"/>
    </source>
</evidence>
<dbReference type="InterPro" id="IPR000903">
    <property type="entry name" value="NMT"/>
</dbReference>
<evidence type="ECO:0000256" key="12">
    <source>
        <dbReference type="RuleBase" id="RU004178"/>
    </source>
</evidence>
<dbReference type="AlphaFoldDB" id="A0A074VQS8"/>
<reference evidence="16 17" key="1">
    <citation type="journal article" date="2014" name="BMC Genomics">
        <title>Genome sequencing of four Aureobasidium pullulans varieties: biotechnological potential, stress tolerance, and description of new species.</title>
        <authorList>
            <person name="Gostin Ar C."/>
            <person name="Ohm R.A."/>
            <person name="Kogej T."/>
            <person name="Sonjak S."/>
            <person name="Turk M."/>
            <person name="Zajc J."/>
            <person name="Zalar P."/>
            <person name="Grube M."/>
            <person name="Sun H."/>
            <person name="Han J."/>
            <person name="Sharma A."/>
            <person name="Chiniquy J."/>
            <person name="Ngan C.Y."/>
            <person name="Lipzen A."/>
            <person name="Barry K."/>
            <person name="Grigoriev I.V."/>
            <person name="Gunde-Cimerman N."/>
        </authorList>
    </citation>
    <scope>NUCLEOTIDE SEQUENCE [LARGE SCALE GENOMIC DNA]</scope>
    <source>
        <strain evidence="16 17">CBS 110374</strain>
    </source>
</reference>
<dbReference type="SUPFAM" id="SSF55729">
    <property type="entry name" value="Acyl-CoA N-acyltransferases (Nat)"/>
    <property type="match status" value="2"/>
</dbReference>
<evidence type="ECO:0000256" key="6">
    <source>
        <dbReference type="ARBA" id="ARBA00022240"/>
    </source>
</evidence>
<dbReference type="PANTHER" id="PTHR11377:SF5">
    <property type="entry name" value="GLYCYLPEPTIDE N-TETRADECANOYLTRANSFERASE"/>
    <property type="match status" value="1"/>
</dbReference>
<dbReference type="PANTHER" id="PTHR11377">
    <property type="entry name" value="N-MYRISTOYL TRANSFERASE"/>
    <property type="match status" value="1"/>
</dbReference>
<gene>
    <name evidence="16" type="ORF">M437DRAFT_48078</name>
</gene>
<evidence type="ECO:0000256" key="7">
    <source>
        <dbReference type="ARBA" id="ARBA00022490"/>
    </source>
</evidence>
<dbReference type="Proteomes" id="UP000030672">
    <property type="component" value="Unassembled WGS sequence"/>
</dbReference>
<comment type="catalytic activity">
    <reaction evidence="10 11">
        <text>N-terminal glycyl-[protein] + tetradecanoyl-CoA = N-tetradecanoylglycyl-[protein] + CoA + H(+)</text>
        <dbReference type="Rhea" id="RHEA:15521"/>
        <dbReference type="Rhea" id="RHEA-COMP:12666"/>
        <dbReference type="Rhea" id="RHEA-COMP:12667"/>
        <dbReference type="ChEBI" id="CHEBI:15378"/>
        <dbReference type="ChEBI" id="CHEBI:57287"/>
        <dbReference type="ChEBI" id="CHEBI:57385"/>
        <dbReference type="ChEBI" id="CHEBI:64723"/>
        <dbReference type="ChEBI" id="CHEBI:133050"/>
        <dbReference type="EC" id="2.3.1.97"/>
    </reaction>
</comment>
<evidence type="ECO:0000256" key="13">
    <source>
        <dbReference type="SAM" id="MobiDB-lite"/>
    </source>
</evidence>
<dbReference type="InterPro" id="IPR022676">
    <property type="entry name" value="NMT_N"/>
</dbReference>
<evidence type="ECO:0000256" key="3">
    <source>
        <dbReference type="ARBA" id="ARBA00009469"/>
    </source>
</evidence>
<dbReference type="EMBL" id="KL584832">
    <property type="protein sequence ID" value="KEQ63100.1"/>
    <property type="molecule type" value="Genomic_DNA"/>
</dbReference>
<keyword evidence="8 11" id="KW-0808">Transferase</keyword>
<comment type="function">
    <text evidence="1 11">Adds a myristoyl group to the N-terminal glycine residue of certain cellular proteins.</text>
</comment>
<evidence type="ECO:0000259" key="14">
    <source>
        <dbReference type="Pfam" id="PF01233"/>
    </source>
</evidence>
<feature type="compositionally biased region" description="Basic and acidic residues" evidence="13">
    <location>
        <begin position="27"/>
        <end position="42"/>
    </location>
</feature>
<evidence type="ECO:0000256" key="11">
    <source>
        <dbReference type="RuleBase" id="RU000586"/>
    </source>
</evidence>
<dbReference type="Gene3D" id="3.40.630.30">
    <property type="match status" value="2"/>
</dbReference>
<evidence type="ECO:0000256" key="8">
    <source>
        <dbReference type="ARBA" id="ARBA00022679"/>
    </source>
</evidence>
<dbReference type="EC" id="2.3.1.97" evidence="5 11"/>
<evidence type="ECO:0000313" key="16">
    <source>
        <dbReference type="EMBL" id="KEQ63100.1"/>
    </source>
</evidence>
<dbReference type="InterPro" id="IPR022677">
    <property type="entry name" value="NMT_C"/>
</dbReference>
<keyword evidence="7" id="KW-0963">Cytoplasm</keyword>
<proteinExistence type="inferred from homology"/>
<feature type="domain" description="Glycylpeptide N-tetradecanoyltransferase C-terminal" evidence="15">
    <location>
        <begin position="355"/>
        <end position="575"/>
    </location>
</feature>
<comment type="similarity">
    <text evidence="3 12">Belongs to the NMT family.</text>
</comment>
<evidence type="ECO:0000256" key="1">
    <source>
        <dbReference type="ARBA" id="ARBA00003900"/>
    </source>
</evidence>
<comment type="subcellular location">
    <subcellularLocation>
        <location evidence="2">Cytoplasm</location>
    </subcellularLocation>
</comment>
<dbReference type="InterPro" id="IPR022678">
    <property type="entry name" value="NMT_CS"/>
</dbReference>
<keyword evidence="9 11" id="KW-0012">Acyltransferase</keyword>
<dbReference type="Pfam" id="PF01233">
    <property type="entry name" value="NMT"/>
    <property type="match status" value="1"/>
</dbReference>
<feature type="domain" description="Glycylpeptide N-tetradecanoyltransferase N-terminal" evidence="14">
    <location>
        <begin position="187"/>
        <end position="341"/>
    </location>
</feature>
<evidence type="ECO:0000256" key="2">
    <source>
        <dbReference type="ARBA" id="ARBA00004496"/>
    </source>
</evidence>
<dbReference type="FunFam" id="3.40.630.30:FF:000042">
    <property type="entry name" value="Glycylpeptide N-tetradecanoyltransferase"/>
    <property type="match status" value="1"/>
</dbReference>
<dbReference type="STRING" id="1043003.A0A074VQS8"/>
<evidence type="ECO:0000256" key="10">
    <source>
        <dbReference type="ARBA" id="ARBA00048276"/>
    </source>
</evidence>
<dbReference type="HOGENOM" id="CLU_022882_2_0_1"/>
<protein>
    <recommendedName>
        <fullName evidence="6 11">Glycylpeptide N-tetradecanoyltransferase</fullName>
        <ecNumber evidence="5 11">2.3.1.97</ecNumber>
    </recommendedName>
</protein>
<evidence type="ECO:0000259" key="15">
    <source>
        <dbReference type="Pfam" id="PF02799"/>
    </source>
</evidence>
<keyword evidence="17" id="KW-1185">Reference proteome</keyword>
<sequence>MPQEESKPIDAPVNQEAVNDAVQNLKLSDEQSKEGDKLKEAAESSGEDNNDDSTQAPAKKSKKKKIKDAVSNLTSSSKTPAAPTSAEDPLPASTVDKLSDSQINALVQSNPALAQAMLKGGSSLDARSMRELLKSVSAADLMTGMSSGKNAKDMANYKFWSTQPVPRFDEKAASAEKSVVEGPIKEVDPTKVSTKPSPLVAGFEWSEVDLLDEAELKEVQELLCNHYVEDDEAMFRFNYLNETLNWALKAPGWRKSWHVGVRASKSRKLVAFISGVPVRLNVRGNVINTAEINFLCVHKKLRSKRLAPVLIMEITRRCNLEGIYQAIYTAGVVLPKPVASCRYFHRALDWEKLYNVGFSPLPHGSTKMRQISKYRLPERTVTPGLRLMRAEDADQVTDLLQRYMKRVKMAQEFNKEEVLHWFVDKETDPKSSKRVVWTYVVEDNNKKITDFFSFYSLESSVIHNASHQSTIRAAYLFYYATESAFEKQNDEDDVLKARLNLLVKDALILAKQAKFDVFNALTLLDNPLFLSDQKFGPGDGQLHYYLFNYRTADLPSGVDSKNQVDARQRGGVGVVML</sequence>
<dbReference type="Pfam" id="PF02799">
    <property type="entry name" value="NMT_C"/>
    <property type="match status" value="1"/>
</dbReference>
<dbReference type="PROSITE" id="PS00975">
    <property type="entry name" value="NMT_1"/>
    <property type="match status" value="1"/>
</dbReference>
<evidence type="ECO:0000256" key="5">
    <source>
        <dbReference type="ARBA" id="ARBA00012923"/>
    </source>
</evidence>
<dbReference type="PROSITE" id="PS00976">
    <property type="entry name" value="NMT_2"/>
    <property type="match status" value="1"/>
</dbReference>
<organism evidence="16 17">
    <name type="scientific">Aureobasidium melanogenum (strain CBS 110374)</name>
    <name type="common">Aureobasidium pullulans var. melanogenum</name>
    <dbReference type="NCBI Taxonomy" id="1043003"/>
    <lineage>
        <taxon>Eukaryota</taxon>
        <taxon>Fungi</taxon>
        <taxon>Dikarya</taxon>
        <taxon>Ascomycota</taxon>
        <taxon>Pezizomycotina</taxon>
        <taxon>Dothideomycetes</taxon>
        <taxon>Dothideomycetidae</taxon>
        <taxon>Dothideales</taxon>
        <taxon>Saccotheciaceae</taxon>
        <taxon>Aureobasidium</taxon>
    </lineage>
</organism>
<dbReference type="InterPro" id="IPR016181">
    <property type="entry name" value="Acyl_CoA_acyltransferase"/>
</dbReference>
<evidence type="ECO:0000256" key="9">
    <source>
        <dbReference type="ARBA" id="ARBA00023315"/>
    </source>
</evidence>
<comment type="subunit">
    <text evidence="4">Monomer.</text>
</comment>